<keyword evidence="5" id="KW-0539">Nucleus</keyword>
<feature type="domain" description="Xylanolytic transcriptional activator regulatory" evidence="8">
    <location>
        <begin position="158"/>
        <end position="265"/>
    </location>
</feature>
<name>A0A9P9FZ78_FUSRE</name>
<keyword evidence="4" id="KW-0804">Transcription</keyword>
<dbReference type="GO" id="GO:0000981">
    <property type="term" value="F:DNA-binding transcription factor activity, RNA polymerase II-specific"/>
    <property type="evidence" value="ECO:0007669"/>
    <property type="project" value="InterPro"/>
</dbReference>
<evidence type="ECO:0000256" key="7">
    <source>
        <dbReference type="SAM" id="MobiDB-lite"/>
    </source>
</evidence>
<keyword evidence="10" id="KW-1185">Reference proteome</keyword>
<evidence type="ECO:0000256" key="3">
    <source>
        <dbReference type="ARBA" id="ARBA00023015"/>
    </source>
</evidence>
<proteinExistence type="predicted"/>
<dbReference type="GO" id="GO:0006351">
    <property type="term" value="P:DNA-templated transcription"/>
    <property type="evidence" value="ECO:0007669"/>
    <property type="project" value="InterPro"/>
</dbReference>
<dbReference type="InterPro" id="IPR050815">
    <property type="entry name" value="TF_fung"/>
</dbReference>
<dbReference type="CDD" id="cd12148">
    <property type="entry name" value="fungal_TF_MHR"/>
    <property type="match status" value="1"/>
</dbReference>
<feature type="region of interest" description="Disordered" evidence="7">
    <location>
        <begin position="335"/>
        <end position="356"/>
    </location>
</feature>
<dbReference type="PANTHER" id="PTHR47338">
    <property type="entry name" value="ZN(II)2CYS6 TRANSCRIPTION FACTOR (EUROFUNG)-RELATED"/>
    <property type="match status" value="1"/>
</dbReference>
<dbReference type="Pfam" id="PF04082">
    <property type="entry name" value="Fungal_trans"/>
    <property type="match status" value="1"/>
</dbReference>
<sequence length="693" mass="77297">MDNDGPDNSTQPEQTAQASDVGLACNCCRKRQDCIYETKRARPGMKAGAIENVHKRLDALERTIAKQQTTLENLRAEETSNTNASSRQEAIDGQSLLFSLAREICKLGKPALTVSPEASDDPIHKRRRTERDSGHRERPQYAVNRPSLPDDVILDQVLDAYFRQIHPWIPMIHEARFRKRLQDHGDDTNLLPLLQAMILSASHHVPRRDVAEIAQSLIGDQKDVRGWVVAKATKSLSVENLQALIIICFRDKVRKRIAHHFLAHTLLYIPHMDGQKRKREGGLTSDDVNRRLPCDGITWRKEDPVSTPYFGIWDKSAARIGNPIAFLPSHSTAAPATADEDGVTPSEATTSPGAAASSVDMSTVGAFAYCIEATESLSRVTSYFLQQKVNIKDHNDLGSWLTRFKELDVRLVHWKMLLPKKWKVNIAQQSSRMDPNLTLAHVTHNASMILLHQPIAFPPLDWTFRTRLPSFCSLDTCQAAAIEIATITNNYLQIAEHTGPLSNQYAFCVYLAARVLLLHWRYHATDALSPEFWAMTQNLETMAKRWSGPHQLGLRENLASKYQAVLVDLHTRCVQDASFNISPSAYTTEVKHSKAVSQQLDTAPRPQSHQDFRLPVQQNGAPSFTNNVSANAYFPGATPSLANGQVGQRSGSVGSGDLGMISQMLLDAEFIDMDRVISFDDGIFGTEHESGCF</sequence>
<evidence type="ECO:0000256" key="6">
    <source>
        <dbReference type="SAM" id="Coils"/>
    </source>
</evidence>
<evidence type="ECO:0000256" key="5">
    <source>
        <dbReference type="ARBA" id="ARBA00023242"/>
    </source>
</evidence>
<evidence type="ECO:0000313" key="10">
    <source>
        <dbReference type="Proteomes" id="UP000720189"/>
    </source>
</evidence>
<dbReference type="AlphaFoldDB" id="A0A9P9FZ78"/>
<keyword evidence="3" id="KW-0805">Transcription regulation</keyword>
<dbReference type="GO" id="GO:0008270">
    <property type="term" value="F:zinc ion binding"/>
    <property type="evidence" value="ECO:0007669"/>
    <property type="project" value="InterPro"/>
</dbReference>
<reference evidence="9" key="1">
    <citation type="journal article" date="2021" name="Nat. Commun.">
        <title>Genetic determinants of endophytism in the Arabidopsis root mycobiome.</title>
        <authorList>
            <person name="Mesny F."/>
            <person name="Miyauchi S."/>
            <person name="Thiergart T."/>
            <person name="Pickel B."/>
            <person name="Atanasova L."/>
            <person name="Karlsson M."/>
            <person name="Huettel B."/>
            <person name="Barry K.W."/>
            <person name="Haridas S."/>
            <person name="Chen C."/>
            <person name="Bauer D."/>
            <person name="Andreopoulos W."/>
            <person name="Pangilinan J."/>
            <person name="LaButti K."/>
            <person name="Riley R."/>
            <person name="Lipzen A."/>
            <person name="Clum A."/>
            <person name="Drula E."/>
            <person name="Henrissat B."/>
            <person name="Kohler A."/>
            <person name="Grigoriev I.V."/>
            <person name="Martin F.M."/>
            <person name="Hacquard S."/>
        </authorList>
    </citation>
    <scope>NUCLEOTIDE SEQUENCE</scope>
    <source>
        <strain evidence="9">MPI-CAGE-AT-0023</strain>
    </source>
</reference>
<evidence type="ECO:0000313" key="9">
    <source>
        <dbReference type="EMBL" id="KAH7230194.1"/>
    </source>
</evidence>
<comment type="subcellular location">
    <subcellularLocation>
        <location evidence="1">Nucleus</location>
    </subcellularLocation>
</comment>
<organism evidence="9 10">
    <name type="scientific">Fusarium redolens</name>
    <dbReference type="NCBI Taxonomy" id="48865"/>
    <lineage>
        <taxon>Eukaryota</taxon>
        <taxon>Fungi</taxon>
        <taxon>Dikarya</taxon>
        <taxon>Ascomycota</taxon>
        <taxon>Pezizomycotina</taxon>
        <taxon>Sordariomycetes</taxon>
        <taxon>Hypocreomycetidae</taxon>
        <taxon>Hypocreales</taxon>
        <taxon>Nectriaceae</taxon>
        <taxon>Fusarium</taxon>
        <taxon>Fusarium redolens species complex</taxon>
    </lineage>
</organism>
<protein>
    <recommendedName>
        <fullName evidence="8">Xylanolytic transcriptional activator regulatory domain-containing protein</fullName>
    </recommendedName>
</protein>
<accession>A0A9P9FZ78</accession>
<evidence type="ECO:0000256" key="4">
    <source>
        <dbReference type="ARBA" id="ARBA00023163"/>
    </source>
</evidence>
<evidence type="ECO:0000259" key="8">
    <source>
        <dbReference type="Pfam" id="PF04082"/>
    </source>
</evidence>
<keyword evidence="6" id="KW-0175">Coiled coil</keyword>
<dbReference type="GeneID" id="70226272"/>
<keyword evidence="2" id="KW-0479">Metal-binding</keyword>
<evidence type="ECO:0000256" key="2">
    <source>
        <dbReference type="ARBA" id="ARBA00022723"/>
    </source>
</evidence>
<dbReference type="RefSeq" id="XP_046043005.1">
    <property type="nucleotide sequence ID" value="XM_046196318.1"/>
</dbReference>
<feature type="region of interest" description="Disordered" evidence="7">
    <location>
        <begin position="115"/>
        <end position="144"/>
    </location>
</feature>
<gene>
    <name evidence="9" type="ORF">BKA55DRAFT_598965</name>
</gene>
<dbReference type="GO" id="GO:0005634">
    <property type="term" value="C:nucleus"/>
    <property type="evidence" value="ECO:0007669"/>
    <property type="project" value="UniProtKB-SubCell"/>
</dbReference>
<feature type="coiled-coil region" evidence="6">
    <location>
        <begin position="50"/>
        <end position="77"/>
    </location>
</feature>
<comment type="caution">
    <text evidence="9">The sequence shown here is derived from an EMBL/GenBank/DDBJ whole genome shotgun (WGS) entry which is preliminary data.</text>
</comment>
<evidence type="ECO:0000256" key="1">
    <source>
        <dbReference type="ARBA" id="ARBA00004123"/>
    </source>
</evidence>
<dbReference type="PANTHER" id="PTHR47338:SF23">
    <property type="entry name" value="ZN(II)2CYS6 TRANSCRIPTION FACTOR (EUROFUNG)"/>
    <property type="match status" value="1"/>
</dbReference>
<dbReference type="Proteomes" id="UP000720189">
    <property type="component" value="Unassembled WGS sequence"/>
</dbReference>
<dbReference type="InterPro" id="IPR007219">
    <property type="entry name" value="XnlR_reg_dom"/>
</dbReference>
<feature type="compositionally biased region" description="Basic and acidic residues" evidence="7">
    <location>
        <begin position="129"/>
        <end position="139"/>
    </location>
</feature>
<dbReference type="EMBL" id="JAGMUX010000023">
    <property type="protein sequence ID" value="KAH7230194.1"/>
    <property type="molecule type" value="Genomic_DNA"/>
</dbReference>
<dbReference type="GO" id="GO:0003677">
    <property type="term" value="F:DNA binding"/>
    <property type="evidence" value="ECO:0007669"/>
    <property type="project" value="InterPro"/>
</dbReference>
<dbReference type="OrthoDB" id="4456959at2759"/>